<evidence type="ECO:0000256" key="1">
    <source>
        <dbReference type="PROSITE-ProRule" id="PRU00339"/>
    </source>
</evidence>
<comment type="caution">
    <text evidence="3">The sequence shown here is derived from an EMBL/GenBank/DDBJ whole genome shotgun (WGS) entry which is preliminary data.</text>
</comment>
<dbReference type="RefSeq" id="WP_190179334.1">
    <property type="nucleotide sequence ID" value="NZ_BMVF01000010.1"/>
</dbReference>
<dbReference type="SUPFAM" id="SSF81901">
    <property type="entry name" value="HCP-like"/>
    <property type="match status" value="2"/>
</dbReference>
<dbReference type="SMART" id="SM00028">
    <property type="entry name" value="TPR"/>
    <property type="match status" value="5"/>
</dbReference>
<dbReference type="PANTHER" id="PTHR12558">
    <property type="entry name" value="CELL DIVISION CYCLE 16,23,27"/>
    <property type="match status" value="1"/>
</dbReference>
<reference evidence="3" key="1">
    <citation type="journal article" date="2014" name="Int. J. Syst. Evol. Microbiol.">
        <title>Complete genome sequence of Corynebacterium casei LMG S-19264T (=DSM 44701T), isolated from a smear-ripened cheese.</title>
        <authorList>
            <consortium name="US DOE Joint Genome Institute (JGI-PGF)"/>
            <person name="Walter F."/>
            <person name="Albersmeier A."/>
            <person name="Kalinowski J."/>
            <person name="Ruckert C."/>
        </authorList>
    </citation>
    <scope>NUCLEOTIDE SEQUENCE</scope>
    <source>
        <strain evidence="3">JCM 4654</strain>
    </source>
</reference>
<feature type="region of interest" description="Disordered" evidence="2">
    <location>
        <begin position="1"/>
        <end position="23"/>
    </location>
</feature>
<gene>
    <name evidence="3" type="ORF">GCM10010508_41480</name>
</gene>
<dbReference type="EMBL" id="BMVF01000010">
    <property type="protein sequence ID" value="GHD91671.1"/>
    <property type="molecule type" value="Genomic_DNA"/>
</dbReference>
<dbReference type="InterPro" id="IPR006597">
    <property type="entry name" value="Sel1-like"/>
</dbReference>
<dbReference type="AlphaFoldDB" id="A0A918Y5H5"/>
<keyword evidence="1" id="KW-0802">TPR repeat</keyword>
<evidence type="ECO:0008006" key="5">
    <source>
        <dbReference type="Google" id="ProtNLM"/>
    </source>
</evidence>
<evidence type="ECO:0000313" key="4">
    <source>
        <dbReference type="Proteomes" id="UP000608955"/>
    </source>
</evidence>
<accession>A0A918Y5H5</accession>
<keyword evidence="4" id="KW-1185">Reference proteome</keyword>
<organism evidence="3 4">
    <name type="scientific">Streptomyces naganishii JCM 4654</name>
    <dbReference type="NCBI Taxonomy" id="1306179"/>
    <lineage>
        <taxon>Bacteria</taxon>
        <taxon>Bacillati</taxon>
        <taxon>Actinomycetota</taxon>
        <taxon>Actinomycetes</taxon>
        <taxon>Kitasatosporales</taxon>
        <taxon>Streptomycetaceae</taxon>
        <taxon>Streptomyces</taxon>
    </lineage>
</organism>
<protein>
    <recommendedName>
        <fullName evidence="5">TPR repeat-containing protein</fullName>
    </recommendedName>
</protein>
<feature type="repeat" description="TPR" evidence="1">
    <location>
        <begin position="775"/>
        <end position="808"/>
    </location>
</feature>
<dbReference type="PROSITE" id="PS50005">
    <property type="entry name" value="TPR"/>
    <property type="match status" value="1"/>
</dbReference>
<dbReference type="InterPro" id="IPR011990">
    <property type="entry name" value="TPR-like_helical_dom_sf"/>
</dbReference>
<proteinExistence type="predicted"/>
<dbReference type="SUPFAM" id="SSF48452">
    <property type="entry name" value="TPR-like"/>
    <property type="match status" value="1"/>
</dbReference>
<sequence length="858" mass="95479">MEADAAKGATSIPGQNTDVHDHGTAFQQGHGIQIYYASRSAKSPQGLVNSAHLLTLDSVPYLKDCESPVSFGVHPAASWNGNQNPQYVRRDIEEDLSSLLRPGSFALLVGDPTCGKSRTAFEIVKSKFPGYRVFRPEDGAEFSECVSLSGAEDKVIWLDDLDRFLAPPFIPTSSLDEALRTEAVLIGTMRADRLDLLSPRYERGLNHETRTLVRAARAITARAHVLYLDRNWGTEEVKRAKWSADPRVAEAARHSKEYGVAEYLAAGPQLYLEWQNAWAPGLHPRGAAIVAAAVDLKRAGIKAPVSRELLERLHEIYLQQRGGIRLRPEPILDAFHWALEPLHATSSLLMPVEDDMFKAYDYLAEALAREGRASAPPDEVWESAIDEFSPDDVHTVGHRAEKAKRIDFAVHAYERLANTGNSSGSFHLGYIASKEDRLEEAELWYRRSISQGSSISKNNLGLVLRRSGREEEAEFWFREAAADGDTYGARNLGEVLLDQERWDEVEQLSLSLIEQKPPVAKLIMGQLLIARGEHEEAQNWLNQAAAEGSKDAWFFLGIAQENLEDWQAASASYERAVKAGNKQAPNNLATALRKAGRLEEAETAYRHAVEQGDDEYALFNLASLLSEMRRYDEAEPLYRSSMESGFKYAKNNLALTLEKLGKSEEADALFRSAAEEGDVRAMANLAARSRKAGRPREALLWINQALPSGKPGYYTEMGLIQEALGGPNKAMFWYRRGIDGGSTAAAVALGYLYERKGKSKAARKLYLQAVGDGDTHALYHLGQFYLNRNEFDKAHKYLNDAYEAGETVSHMLAFLAMRSGDLVKARAFLDEVTDSDAPQVIPLRQMLEFLEQRGQYAL</sequence>
<evidence type="ECO:0000313" key="3">
    <source>
        <dbReference type="EMBL" id="GHD91671.1"/>
    </source>
</evidence>
<dbReference type="SMART" id="SM00671">
    <property type="entry name" value="SEL1"/>
    <property type="match status" value="6"/>
</dbReference>
<dbReference type="PANTHER" id="PTHR12558:SF13">
    <property type="entry name" value="CELL DIVISION CYCLE PROTEIN 27 HOMOLOG"/>
    <property type="match status" value="1"/>
</dbReference>
<reference evidence="3" key="2">
    <citation type="submission" date="2020-09" db="EMBL/GenBank/DDBJ databases">
        <authorList>
            <person name="Sun Q."/>
            <person name="Ohkuma M."/>
        </authorList>
    </citation>
    <scope>NUCLEOTIDE SEQUENCE</scope>
    <source>
        <strain evidence="3">JCM 4654</strain>
    </source>
</reference>
<dbReference type="InterPro" id="IPR019734">
    <property type="entry name" value="TPR_rpt"/>
</dbReference>
<dbReference type="Pfam" id="PF13432">
    <property type="entry name" value="TPR_16"/>
    <property type="match status" value="3"/>
</dbReference>
<name>A0A918Y5H5_9ACTN</name>
<evidence type="ECO:0000256" key="2">
    <source>
        <dbReference type="SAM" id="MobiDB-lite"/>
    </source>
</evidence>
<dbReference type="Gene3D" id="1.25.40.10">
    <property type="entry name" value="Tetratricopeptide repeat domain"/>
    <property type="match status" value="4"/>
</dbReference>
<dbReference type="Proteomes" id="UP000608955">
    <property type="component" value="Unassembled WGS sequence"/>
</dbReference>